<accession>A0ABM9P5L1</accession>
<proteinExistence type="predicted"/>
<comment type="caution">
    <text evidence="2">The sequence shown here is derived from an EMBL/GenBank/DDBJ whole genome shotgun (WGS) entry which is preliminary data.</text>
</comment>
<dbReference type="EMBL" id="CAXIXY010000008">
    <property type="protein sequence ID" value="CAL2093971.1"/>
    <property type="molecule type" value="Genomic_DNA"/>
</dbReference>
<sequence>MINTKKFKVLSKSELQNIKGKGGHKPWTPELPKPCTGDVDGNPNTTWDRYCKKGETIL</sequence>
<evidence type="ECO:0000256" key="1">
    <source>
        <dbReference type="SAM" id="MobiDB-lite"/>
    </source>
</evidence>
<evidence type="ECO:0008006" key="4">
    <source>
        <dbReference type="Google" id="ProtNLM"/>
    </source>
</evidence>
<evidence type="ECO:0000313" key="3">
    <source>
        <dbReference type="Proteomes" id="UP001497416"/>
    </source>
</evidence>
<dbReference type="RefSeq" id="WP_348713746.1">
    <property type="nucleotide sequence ID" value="NZ_CAXIXY010000008.1"/>
</dbReference>
<reference evidence="2 3" key="1">
    <citation type="submission" date="2024-05" db="EMBL/GenBank/DDBJ databases">
        <authorList>
            <person name="Duchaud E."/>
        </authorList>
    </citation>
    <scope>NUCLEOTIDE SEQUENCE [LARGE SCALE GENOMIC DNA]</scope>
    <source>
        <strain evidence="2">Ena-SAMPLE-TAB-13-05-2024-13:56:06:370-140302</strain>
    </source>
</reference>
<name>A0ABM9P5L1_9FLAO</name>
<gene>
    <name evidence="2" type="ORF">T190607A01A_60053</name>
</gene>
<keyword evidence="3" id="KW-1185">Reference proteome</keyword>
<evidence type="ECO:0000313" key="2">
    <source>
        <dbReference type="EMBL" id="CAL2093971.1"/>
    </source>
</evidence>
<feature type="region of interest" description="Disordered" evidence="1">
    <location>
        <begin position="18"/>
        <end position="42"/>
    </location>
</feature>
<protein>
    <recommendedName>
        <fullName evidence="4">Bacteriocin-like protein</fullName>
    </recommendedName>
</protein>
<organism evidence="2 3">
    <name type="scientific">Tenacibaculum platacis</name>
    <dbReference type="NCBI Taxonomy" id="3137852"/>
    <lineage>
        <taxon>Bacteria</taxon>
        <taxon>Pseudomonadati</taxon>
        <taxon>Bacteroidota</taxon>
        <taxon>Flavobacteriia</taxon>
        <taxon>Flavobacteriales</taxon>
        <taxon>Flavobacteriaceae</taxon>
        <taxon>Tenacibaculum</taxon>
    </lineage>
</organism>
<dbReference type="InterPro" id="IPR010133">
    <property type="entry name" value="Bacteriocin_signal_seq"/>
</dbReference>
<dbReference type="NCBIfam" id="TIGR01847">
    <property type="entry name" value="bacteriocin_sig"/>
    <property type="match status" value="1"/>
</dbReference>
<dbReference type="Proteomes" id="UP001497416">
    <property type="component" value="Unassembled WGS sequence"/>
</dbReference>